<reference evidence="1 2" key="1">
    <citation type="submission" date="2024-01" db="EMBL/GenBank/DDBJ databases">
        <title>The genomes of 5 underutilized Papilionoideae crops provide insights into root nodulation and disease resistanc.</title>
        <authorList>
            <person name="Jiang F."/>
        </authorList>
    </citation>
    <scope>NUCLEOTIDE SEQUENCE [LARGE SCALE GENOMIC DNA]</scope>
    <source>
        <strain evidence="1">LVBAO_FW01</strain>
        <tissue evidence="1">Leaves</tissue>
    </source>
</reference>
<keyword evidence="2" id="KW-1185">Reference proteome</keyword>
<proteinExistence type="predicted"/>
<protein>
    <submittedName>
        <fullName evidence="1">Uncharacterized protein</fullName>
    </submittedName>
</protein>
<accession>A0AAN9MAY7</accession>
<comment type="caution">
    <text evidence="1">The sequence shown here is derived from an EMBL/GenBank/DDBJ whole genome shotgun (WGS) entry which is preliminary data.</text>
</comment>
<sequence>MFNHDNNDCVSILVETNETKVVQCSIATEHDGGTAVVWGPPNDLATLEQTPHLNLKTTTATPSIAYRLWSSEAKIGAGYDETIFTVLELFDAVGV</sequence>
<dbReference type="AlphaFoldDB" id="A0AAN9MAY7"/>
<name>A0AAN9MAY7_CANGL</name>
<dbReference type="EMBL" id="JAYMYQ010000002">
    <property type="protein sequence ID" value="KAK7351194.1"/>
    <property type="molecule type" value="Genomic_DNA"/>
</dbReference>
<evidence type="ECO:0000313" key="2">
    <source>
        <dbReference type="Proteomes" id="UP001367508"/>
    </source>
</evidence>
<evidence type="ECO:0000313" key="1">
    <source>
        <dbReference type="EMBL" id="KAK7351194.1"/>
    </source>
</evidence>
<gene>
    <name evidence="1" type="ORF">VNO77_10471</name>
</gene>
<dbReference type="Proteomes" id="UP001367508">
    <property type="component" value="Unassembled WGS sequence"/>
</dbReference>
<organism evidence="1 2">
    <name type="scientific">Canavalia gladiata</name>
    <name type="common">Sword bean</name>
    <name type="synonym">Dolichos gladiatus</name>
    <dbReference type="NCBI Taxonomy" id="3824"/>
    <lineage>
        <taxon>Eukaryota</taxon>
        <taxon>Viridiplantae</taxon>
        <taxon>Streptophyta</taxon>
        <taxon>Embryophyta</taxon>
        <taxon>Tracheophyta</taxon>
        <taxon>Spermatophyta</taxon>
        <taxon>Magnoliopsida</taxon>
        <taxon>eudicotyledons</taxon>
        <taxon>Gunneridae</taxon>
        <taxon>Pentapetalae</taxon>
        <taxon>rosids</taxon>
        <taxon>fabids</taxon>
        <taxon>Fabales</taxon>
        <taxon>Fabaceae</taxon>
        <taxon>Papilionoideae</taxon>
        <taxon>50 kb inversion clade</taxon>
        <taxon>NPAAA clade</taxon>
        <taxon>indigoferoid/millettioid clade</taxon>
        <taxon>Phaseoleae</taxon>
        <taxon>Canavalia</taxon>
    </lineage>
</organism>